<evidence type="ECO:0000256" key="3">
    <source>
        <dbReference type="ARBA" id="ARBA00013229"/>
    </source>
</evidence>
<feature type="chain" id="PRO_5045901809" description="pectinesterase" evidence="6">
    <location>
        <begin position="23"/>
        <end position="405"/>
    </location>
</feature>
<dbReference type="Pfam" id="PF01095">
    <property type="entry name" value="Pectinesterase"/>
    <property type="match status" value="1"/>
</dbReference>
<dbReference type="PANTHER" id="PTHR31321">
    <property type="entry name" value="ACYL-COA THIOESTER HYDROLASE YBHC-RELATED"/>
    <property type="match status" value="1"/>
</dbReference>
<dbReference type="InterPro" id="IPR011050">
    <property type="entry name" value="Pectin_lyase_fold/virulence"/>
</dbReference>
<evidence type="ECO:0000256" key="4">
    <source>
        <dbReference type="ARBA" id="ARBA00022801"/>
    </source>
</evidence>
<keyword evidence="6" id="KW-0732">Signal</keyword>
<evidence type="ECO:0000256" key="1">
    <source>
        <dbReference type="ARBA" id="ARBA00005184"/>
    </source>
</evidence>
<evidence type="ECO:0000313" key="9">
    <source>
        <dbReference type="Proteomes" id="UP001642406"/>
    </source>
</evidence>
<comment type="similarity">
    <text evidence="2">Belongs to the pectinesterase family.</text>
</comment>
<evidence type="ECO:0000256" key="5">
    <source>
        <dbReference type="ARBA" id="ARBA00023085"/>
    </source>
</evidence>
<evidence type="ECO:0000256" key="2">
    <source>
        <dbReference type="ARBA" id="ARBA00008891"/>
    </source>
</evidence>
<accession>A0ABP0CXX8</accession>
<evidence type="ECO:0000256" key="6">
    <source>
        <dbReference type="SAM" id="SignalP"/>
    </source>
</evidence>
<dbReference type="InterPro" id="IPR000070">
    <property type="entry name" value="Pectinesterase_cat"/>
</dbReference>
<dbReference type="Proteomes" id="UP001642406">
    <property type="component" value="Unassembled WGS sequence"/>
</dbReference>
<keyword evidence="5" id="KW-0063">Aspartyl esterase</keyword>
<evidence type="ECO:0000313" key="8">
    <source>
        <dbReference type="EMBL" id="CAK7236995.1"/>
    </source>
</evidence>
<comment type="pathway">
    <text evidence="1">Glycan metabolism; pectin degradation; 2-dehydro-3-deoxy-D-gluconate from pectin: step 1/5.</text>
</comment>
<dbReference type="SUPFAM" id="SSF51126">
    <property type="entry name" value="Pectin lyase-like"/>
    <property type="match status" value="1"/>
</dbReference>
<feature type="signal peptide" evidence="6">
    <location>
        <begin position="1"/>
        <end position="22"/>
    </location>
</feature>
<reference evidence="8 9" key="1">
    <citation type="submission" date="2024-01" db="EMBL/GenBank/DDBJ databases">
        <authorList>
            <person name="Allen C."/>
            <person name="Tagirdzhanova G."/>
        </authorList>
    </citation>
    <scope>NUCLEOTIDE SEQUENCE [LARGE SCALE GENOMIC DNA]</scope>
</reference>
<dbReference type="InterPro" id="IPR012334">
    <property type="entry name" value="Pectin_lyas_fold"/>
</dbReference>
<comment type="caution">
    <text evidence="8">The sequence shown here is derived from an EMBL/GenBank/DDBJ whole genome shotgun (WGS) entry which is preliminary data.</text>
</comment>
<protein>
    <recommendedName>
        <fullName evidence="3">pectinesterase</fullName>
        <ecNumber evidence="3">3.1.1.11</ecNumber>
    </recommendedName>
</protein>
<evidence type="ECO:0000259" key="7">
    <source>
        <dbReference type="Pfam" id="PF01095"/>
    </source>
</evidence>
<gene>
    <name evidence="8" type="ORF">SBRCBS47491_009826</name>
</gene>
<keyword evidence="9" id="KW-1185">Reference proteome</keyword>
<organism evidence="8 9">
    <name type="scientific">Sporothrix bragantina</name>
    <dbReference type="NCBI Taxonomy" id="671064"/>
    <lineage>
        <taxon>Eukaryota</taxon>
        <taxon>Fungi</taxon>
        <taxon>Dikarya</taxon>
        <taxon>Ascomycota</taxon>
        <taxon>Pezizomycotina</taxon>
        <taxon>Sordariomycetes</taxon>
        <taxon>Sordariomycetidae</taxon>
        <taxon>Ophiostomatales</taxon>
        <taxon>Ophiostomataceae</taxon>
        <taxon>Sporothrix</taxon>
    </lineage>
</organism>
<sequence length="405" mass="43658">MIFSRQLAQLALGAASVGSVSAMAVHTSSVDYALCQYPTPNLLEGCPEGTIVVGSVASHRQAHFSTIQDAIGSLPNNTETYTILVLAGNYTEQLNITRQAPLRLLGQTKNPTDQTQNLVTVYWASANGAGSGFDDNAYTAVLTVAPTLNASLTGSGPTGFAVPEDTPFGNEDMRIYNMDFRNVYAEQTAGASLAISISRANAGLYHCGIYSYQDTVYVGHLGNAYLYGCEVAGETDFLYGFGTAWLEACQVSLRGCGGGVVAWKGTNTTFANENKYGCYIARSRVTAANASVAANNVHRCSLGRPWNAQHRSVYIDTYMDACILPQGYTKWGSTAATSNYNNYTLMAEYESFGPGWNATARLAGNVTKILDRREERPYACPVDVFMTQEGKQPNVAWIDARYSSC</sequence>
<keyword evidence="4" id="KW-0378">Hydrolase</keyword>
<name>A0ABP0CXX8_9PEZI</name>
<feature type="domain" description="Pectinesterase catalytic" evidence="7">
    <location>
        <begin position="176"/>
        <end position="378"/>
    </location>
</feature>
<proteinExistence type="inferred from homology"/>
<dbReference type="EMBL" id="CAWUHC010000172">
    <property type="protein sequence ID" value="CAK7236995.1"/>
    <property type="molecule type" value="Genomic_DNA"/>
</dbReference>
<dbReference type="Gene3D" id="2.160.20.10">
    <property type="entry name" value="Single-stranded right-handed beta-helix, Pectin lyase-like"/>
    <property type="match status" value="1"/>
</dbReference>
<dbReference type="PANTHER" id="PTHR31321:SF137">
    <property type="entry name" value="PECTIN METHYL ESTERASE (EUROFUNG)"/>
    <property type="match status" value="1"/>
</dbReference>
<dbReference type="EC" id="3.1.1.11" evidence="3"/>